<reference evidence="2" key="1">
    <citation type="submission" date="2022-07" db="EMBL/GenBank/DDBJ databases">
        <title>Phylogenomic reconstructions and comparative analyses of Kickxellomycotina fungi.</title>
        <authorList>
            <person name="Reynolds N.K."/>
            <person name="Stajich J.E."/>
            <person name="Barry K."/>
            <person name="Grigoriev I.V."/>
            <person name="Crous P."/>
            <person name="Smith M.E."/>
        </authorList>
    </citation>
    <scope>NUCLEOTIDE SEQUENCE</scope>
    <source>
        <strain evidence="2">RSA 567</strain>
    </source>
</reference>
<organism evidence="2 3">
    <name type="scientific">Dimargaris verticillata</name>
    <dbReference type="NCBI Taxonomy" id="2761393"/>
    <lineage>
        <taxon>Eukaryota</taxon>
        <taxon>Fungi</taxon>
        <taxon>Fungi incertae sedis</taxon>
        <taxon>Zoopagomycota</taxon>
        <taxon>Kickxellomycotina</taxon>
        <taxon>Dimargaritomycetes</taxon>
        <taxon>Dimargaritales</taxon>
        <taxon>Dimargaritaceae</taxon>
        <taxon>Dimargaris</taxon>
    </lineage>
</organism>
<evidence type="ECO:0000313" key="3">
    <source>
        <dbReference type="Proteomes" id="UP001151582"/>
    </source>
</evidence>
<keyword evidence="3" id="KW-1185">Reference proteome</keyword>
<feature type="signal peptide" evidence="1">
    <location>
        <begin position="1"/>
        <end position="25"/>
    </location>
</feature>
<sequence>MKVKVTATQLALVVCGSTQLAQCLARPFPVFGDLPKLNVGILGTLNPFQWGTQRAAKEDLEQGWGRDNISANSALVSDGTTTSSDSKQLHPVDSAYGGLLPTYYIPKATGPLPTDPAMVQLKLDDPELGYGTGNFPSTQNQLLKGSWSVL</sequence>
<proteinExistence type="predicted"/>
<evidence type="ECO:0000256" key="1">
    <source>
        <dbReference type="SAM" id="SignalP"/>
    </source>
</evidence>
<name>A0A9W8B1U8_9FUNG</name>
<dbReference type="EMBL" id="JANBQB010001279">
    <property type="protein sequence ID" value="KAJ1971697.1"/>
    <property type="molecule type" value="Genomic_DNA"/>
</dbReference>
<dbReference type="Proteomes" id="UP001151582">
    <property type="component" value="Unassembled WGS sequence"/>
</dbReference>
<keyword evidence="1" id="KW-0732">Signal</keyword>
<accession>A0A9W8B1U8</accession>
<evidence type="ECO:0000313" key="2">
    <source>
        <dbReference type="EMBL" id="KAJ1971697.1"/>
    </source>
</evidence>
<gene>
    <name evidence="2" type="ORF">H4R34_005652</name>
</gene>
<dbReference type="AlphaFoldDB" id="A0A9W8B1U8"/>
<comment type="caution">
    <text evidence="2">The sequence shown here is derived from an EMBL/GenBank/DDBJ whole genome shotgun (WGS) entry which is preliminary data.</text>
</comment>
<feature type="chain" id="PRO_5040916902" evidence="1">
    <location>
        <begin position="26"/>
        <end position="150"/>
    </location>
</feature>
<protein>
    <submittedName>
        <fullName evidence="2">Uncharacterized protein</fullName>
    </submittedName>
</protein>